<reference evidence="5 6" key="1">
    <citation type="submission" date="2024-02" db="EMBL/GenBank/DDBJ databases">
        <title>Herpetosiphon gulosus NBRC 112829.</title>
        <authorList>
            <person name="Ichikawa N."/>
            <person name="Katano-Makiyama Y."/>
            <person name="Hidaka K."/>
        </authorList>
    </citation>
    <scope>NUCLEOTIDE SEQUENCE [LARGE SCALE GENOMIC DNA]</scope>
    <source>
        <strain evidence="5 6">NBRC 112829</strain>
    </source>
</reference>
<dbReference type="PANTHER" id="PTHR12631:SF10">
    <property type="entry name" value="BETA-XYLOSIDASE-LIKE PROTEIN-RELATED"/>
    <property type="match status" value="1"/>
</dbReference>
<feature type="domain" description="Glycoside hydrolase family 5" evidence="4">
    <location>
        <begin position="41"/>
        <end position="326"/>
    </location>
</feature>
<proteinExistence type="predicted"/>
<keyword evidence="2" id="KW-0326">Glycosidase</keyword>
<gene>
    <name evidence="5" type="ORF">Hgul01_04705</name>
</gene>
<accession>A0ABP9X667</accession>
<dbReference type="InterPro" id="IPR001547">
    <property type="entry name" value="Glyco_hydro_5"/>
</dbReference>
<evidence type="ECO:0000259" key="4">
    <source>
        <dbReference type="Pfam" id="PF00150"/>
    </source>
</evidence>
<feature type="signal peptide" evidence="3">
    <location>
        <begin position="1"/>
        <end position="22"/>
    </location>
</feature>
<evidence type="ECO:0000256" key="2">
    <source>
        <dbReference type="ARBA" id="ARBA00023295"/>
    </source>
</evidence>
<protein>
    <recommendedName>
        <fullName evidence="4">Glycoside hydrolase family 5 domain-containing protein</fullName>
    </recommendedName>
</protein>
<comment type="caution">
    <text evidence="5">The sequence shown here is derived from an EMBL/GenBank/DDBJ whole genome shotgun (WGS) entry which is preliminary data.</text>
</comment>
<dbReference type="Proteomes" id="UP001428290">
    <property type="component" value="Unassembled WGS sequence"/>
</dbReference>
<keyword evidence="1" id="KW-0378">Hydrolase</keyword>
<name>A0ABP9X667_9CHLR</name>
<organism evidence="5 6">
    <name type="scientific">Herpetosiphon gulosus</name>
    <dbReference type="NCBI Taxonomy" id="1973496"/>
    <lineage>
        <taxon>Bacteria</taxon>
        <taxon>Bacillati</taxon>
        <taxon>Chloroflexota</taxon>
        <taxon>Chloroflexia</taxon>
        <taxon>Herpetosiphonales</taxon>
        <taxon>Herpetosiphonaceae</taxon>
        <taxon>Herpetosiphon</taxon>
    </lineage>
</organism>
<dbReference type="Gene3D" id="3.20.20.80">
    <property type="entry name" value="Glycosidases"/>
    <property type="match status" value="1"/>
</dbReference>
<dbReference type="SUPFAM" id="SSF51445">
    <property type="entry name" value="(Trans)glycosidases"/>
    <property type="match status" value="1"/>
</dbReference>
<evidence type="ECO:0000313" key="6">
    <source>
        <dbReference type="Proteomes" id="UP001428290"/>
    </source>
</evidence>
<evidence type="ECO:0000256" key="1">
    <source>
        <dbReference type="ARBA" id="ARBA00022801"/>
    </source>
</evidence>
<dbReference type="PANTHER" id="PTHR12631">
    <property type="entry name" value="ALPHA-L-IDURONIDASE"/>
    <property type="match status" value="1"/>
</dbReference>
<feature type="chain" id="PRO_5046419032" description="Glycoside hydrolase family 5 domain-containing protein" evidence="3">
    <location>
        <begin position="23"/>
        <end position="662"/>
    </location>
</feature>
<dbReference type="InterPro" id="IPR017853">
    <property type="entry name" value="GH"/>
</dbReference>
<dbReference type="InterPro" id="IPR051923">
    <property type="entry name" value="Glycosyl_Hydrolase_39"/>
</dbReference>
<evidence type="ECO:0000256" key="3">
    <source>
        <dbReference type="SAM" id="SignalP"/>
    </source>
</evidence>
<dbReference type="EMBL" id="BAABRU010000026">
    <property type="protein sequence ID" value="GAA5530881.1"/>
    <property type="molecule type" value="Genomic_DNA"/>
</dbReference>
<keyword evidence="3" id="KW-0732">Signal</keyword>
<dbReference type="Pfam" id="PF00150">
    <property type="entry name" value="Cellulase"/>
    <property type="match status" value="1"/>
</dbReference>
<keyword evidence="6" id="KW-1185">Reference proteome</keyword>
<dbReference type="RefSeq" id="WP_345724478.1">
    <property type="nucleotide sequence ID" value="NZ_BAABRU010000026.1"/>
</dbReference>
<sequence>MHKRLLPLVLALVLVVTPFLLANPATPAAAAEIPWGDKTTPFGMVVSLGNRVRSDEMPTMIRLMREAGVQWNREEIWWDQVQFEPNGPFRWDGDSSRFYNYDRAIQLQAEAGINILGLLDYNPAWFKGRNPHPEEWLSDWGDYVYATVARYGRDRGQIKYWEVWNEPNLVPSGYESGLYNVDDFVRVLQTASAAIRAADPEAKIVLGGVADIWSEIPEFAYDTPDYLQRLYALDAWPMFDILGLHPYRPDAPEVPVLRRDRSQTYREQAAEIDALLAQFGNKPIWYTEVGWSTESDGIVSEDEQAAWLQRFYLLAMTHPGVEKIFWYDFRNDTGDNSNYTRPINDPSENQFHFGLLRRTYPLNFDDQRIRKPSYSAYYHLTHNLGGLSWQANYALPYDGGLGWQHWTNGDRSVDILWWIHEAQSPPYLEIHCDCSHVQVRAYDGSLLRVINTETGNVKIQPDQRGMPIWVEYGGYSRTGRTFDETPHSIIGGFRTYWEQNGGLARFGLPLTDELTEPGAGRIPTIVQYFERNRFELFPNNRPEFRVQLSLLGVRSLERNGVDWRGLPPAQNPPAECSYFVETGHSLCYPFKQYWEQNGGIAIYGFPLSEAFWEYDPVQNKGFLVQYFERNRFEHHPELAGTDYEIQLGLLGRQLYQSWAQYP</sequence>
<evidence type="ECO:0000313" key="5">
    <source>
        <dbReference type="EMBL" id="GAA5530881.1"/>
    </source>
</evidence>